<protein>
    <submittedName>
        <fullName evidence="1">Carboxylesterase/lipase family protein</fullName>
    </submittedName>
</protein>
<feature type="non-terminal residue" evidence="1">
    <location>
        <position position="1"/>
    </location>
</feature>
<dbReference type="Gene3D" id="3.40.50.1820">
    <property type="entry name" value="alpha/beta hydrolase"/>
    <property type="match status" value="1"/>
</dbReference>
<evidence type="ECO:0000313" key="1">
    <source>
        <dbReference type="EMBL" id="RIJ50319.1"/>
    </source>
</evidence>
<comment type="caution">
    <text evidence="1">The sequence shown here is derived from an EMBL/GenBank/DDBJ whole genome shotgun (WGS) entry which is preliminary data.</text>
</comment>
<dbReference type="InterPro" id="IPR029058">
    <property type="entry name" value="AB_hydrolase_fold"/>
</dbReference>
<dbReference type="Proteomes" id="UP000266484">
    <property type="component" value="Unassembled WGS sequence"/>
</dbReference>
<dbReference type="AlphaFoldDB" id="A0A399T5B2"/>
<accession>A0A399T5B2</accession>
<organism evidence="1 2">
    <name type="scientific">Clavibacter lycopersici</name>
    <dbReference type="NCBI Taxonomy" id="2301718"/>
    <lineage>
        <taxon>Bacteria</taxon>
        <taxon>Bacillati</taxon>
        <taxon>Actinomycetota</taxon>
        <taxon>Actinomycetes</taxon>
        <taxon>Micrococcales</taxon>
        <taxon>Microbacteriaceae</taxon>
        <taxon>Clavibacter</taxon>
    </lineage>
</organism>
<keyword evidence="2" id="KW-1185">Reference proteome</keyword>
<dbReference type="SUPFAM" id="SSF53474">
    <property type="entry name" value="alpha/beta-Hydrolases"/>
    <property type="match status" value="1"/>
</dbReference>
<dbReference type="EMBL" id="QWGT01000172">
    <property type="protein sequence ID" value="RIJ50319.1"/>
    <property type="molecule type" value="Genomic_DNA"/>
</dbReference>
<proteinExistence type="predicted"/>
<reference evidence="1 2" key="1">
    <citation type="submission" date="2018-08" db="EMBL/GenBank/DDBJ databases">
        <title>Genome Sequence of Clavibacter michiganensis Subspecies type strains, and the Atypical Peach-Colored Strains Isolated from Tomato.</title>
        <authorList>
            <person name="Osdaghi E."/>
            <person name="Portier P."/>
            <person name="Briand M."/>
            <person name="Jacques M.-A."/>
        </authorList>
    </citation>
    <scope>NUCLEOTIDE SEQUENCE [LARGE SCALE GENOMIC DNA]</scope>
    <source>
        <strain evidence="1 2">CFBP 8615</strain>
    </source>
</reference>
<gene>
    <name evidence="1" type="ORF">DZG00_11110</name>
</gene>
<evidence type="ECO:0000313" key="2">
    <source>
        <dbReference type="Proteomes" id="UP000266484"/>
    </source>
</evidence>
<name>A0A399T5B2_9MICO</name>
<sequence>GIRAGLPWGPRYGHAPLPAEADRDAAWRAVAPEVDLLIGTTRDETAMYLPALPVIAPLLRVPVLGRALRAILMRAVVRPTTRLVYARPVRAFAARHRAAGGRAVRYVLRAAPASSPIGAGHTSDVPLILGTREAWTSMDLVGPEAWPEVAARGRAVRRVWADFARTGEVAADADARACGMRFDRG</sequence>